<accession>A0AC61QIR4</accession>
<keyword evidence="2" id="KW-1185">Reference proteome</keyword>
<dbReference type="EC" id="2.1.2.5" evidence="1"/>
<evidence type="ECO:0000313" key="2">
    <source>
        <dbReference type="Proteomes" id="UP000294588"/>
    </source>
</evidence>
<sequence>MKLMECVPNFSEGRDQSVIDAIANAIKSVKNVVLLDVDPGADTNRTVFTMAGEPEAVLEAAFQAIKKASELIDMSKHHGEHPRMGATDVCPFIPISDMTMEECVEYARRLGKRVGEELGIPVYLYEYAATKEEWRNLSNIRAGEYEALPEKAKDPAWKPDFGPHIFNAKSGATAIGAREFLIAYNINLNTRDKRKASELAAIIRESGRPAKDEKGRIIKDEQGNKVIIPGLFQHCKAVGWYIESYKRAQISINLTNYKITPPHIVLEKVRELASERGIVVTGSELVGLIPKAAMVNAGKFYLERMGESTGLPERMIMETAIQSMGLAELTPFDLDKKVIEYAIAKKDRLSAMSLESFADLLSTDTPAPGGGSVAAFCAALSAALTAMVSNLTINKKGYESVQNQVREIAPQAQDIKLQAIQLIDEDTDAFNAMMDASRLPKKTEEEIALREQKIEEATKQAILVPLHTLEIALQALKLADEVAKVGNMNALSDAGTAALTALTAAKAANYNILINLPQIKDEAFKEDINNRAMNLLQESETLASQIESFVSDRLKNA</sequence>
<gene>
    <name evidence="1" type="primary">ftcD</name>
    <name evidence="1" type="ORF">E0946_05025</name>
</gene>
<name>A0AC61QIR4_9BACT</name>
<organism evidence="1 2">
    <name type="scientific">Candidatus Syntrophosphaera thermopropionivorans</name>
    <dbReference type="NCBI Taxonomy" id="2593015"/>
    <lineage>
        <taxon>Bacteria</taxon>
        <taxon>Pseudomonadati</taxon>
        <taxon>Candidatus Cloacimonadota</taxon>
        <taxon>Candidatus Cloacimonadia</taxon>
        <taxon>Candidatus Cloacimonadales</taxon>
        <taxon>Candidatus Cloacimonadaceae</taxon>
        <taxon>Candidatus Syntrophosphaera</taxon>
    </lineage>
</organism>
<proteinExistence type="predicted"/>
<dbReference type="Proteomes" id="UP000294588">
    <property type="component" value="Unassembled WGS sequence"/>
</dbReference>
<protein>
    <submittedName>
        <fullName evidence="1">Glutamate formimidoyltransferase</fullName>
        <ecNumber evidence="1">2.1.2.5</ecNumber>
    </submittedName>
</protein>
<comment type="caution">
    <text evidence="1">The sequence shown here is derived from an EMBL/GenBank/DDBJ whole genome shotgun (WGS) entry which is preliminary data.</text>
</comment>
<dbReference type="EMBL" id="SMOG01000014">
    <property type="protein sequence ID" value="TDF72842.1"/>
    <property type="molecule type" value="Genomic_DNA"/>
</dbReference>
<evidence type="ECO:0000313" key="1">
    <source>
        <dbReference type="EMBL" id="TDF72842.1"/>
    </source>
</evidence>
<keyword evidence="1" id="KW-0808">Transferase</keyword>
<reference evidence="1" key="1">
    <citation type="submission" date="2019-03" db="EMBL/GenBank/DDBJ databases">
        <title>Candidatus Syntrophosphaera thermopropionivorans: a novel player in syntrophic propionate oxidation during anaerobic digestion.</title>
        <authorList>
            <person name="Dyksma S."/>
        </authorList>
    </citation>
    <scope>NUCLEOTIDE SEQUENCE</scope>
    <source>
        <strain evidence="1">W5</strain>
    </source>
</reference>